<dbReference type="PROSITE" id="PS50001">
    <property type="entry name" value="SH2"/>
    <property type="match status" value="1"/>
</dbReference>
<dbReference type="InterPro" id="IPR035849">
    <property type="entry name" value="Fes/Fps/Fer_SH2"/>
</dbReference>
<dbReference type="Gene3D" id="3.30.505.10">
    <property type="entry name" value="SH2 domain"/>
    <property type="match status" value="1"/>
</dbReference>
<evidence type="ECO:0000313" key="5">
    <source>
        <dbReference type="Proteomes" id="UP001328107"/>
    </source>
</evidence>
<evidence type="ECO:0000256" key="2">
    <source>
        <dbReference type="SAM" id="MobiDB-lite"/>
    </source>
</evidence>
<accession>A0AAN4YZR4</accession>
<feature type="domain" description="SH2" evidence="3">
    <location>
        <begin position="1"/>
        <end position="64"/>
    </location>
</feature>
<name>A0AAN4YZR4_9BILA</name>
<keyword evidence="5" id="KW-1185">Reference proteome</keyword>
<evidence type="ECO:0000259" key="3">
    <source>
        <dbReference type="PROSITE" id="PS50001"/>
    </source>
</evidence>
<feature type="compositionally biased region" description="Polar residues" evidence="2">
    <location>
        <begin position="78"/>
        <end position="92"/>
    </location>
</feature>
<reference evidence="5" key="1">
    <citation type="submission" date="2022-10" db="EMBL/GenBank/DDBJ databases">
        <title>Genome assembly of Pristionchus species.</title>
        <authorList>
            <person name="Yoshida K."/>
            <person name="Sommer R.J."/>
        </authorList>
    </citation>
    <scope>NUCLEOTIDE SEQUENCE [LARGE SCALE GENOMIC DNA]</scope>
    <source>
        <strain evidence="5">RS5460</strain>
    </source>
</reference>
<sequence length="134" mass="15174">FLRCEGDFLVRMSEPKKPGRREFVLSVMFDSKADVIKHFVINRTSTNKYSIDKEAFDNVVDVVENLALYRHEAVAHSPLQSNRESTNESPQLATRPCGHRIDEETGRRSIRRGAQGNTQIEEGRKEGGCSHQTG</sequence>
<dbReference type="InterPro" id="IPR036860">
    <property type="entry name" value="SH2_dom_sf"/>
</dbReference>
<evidence type="ECO:0000256" key="1">
    <source>
        <dbReference type="PROSITE-ProRule" id="PRU00191"/>
    </source>
</evidence>
<dbReference type="SUPFAM" id="SSF55550">
    <property type="entry name" value="SH2 domain"/>
    <property type="match status" value="1"/>
</dbReference>
<feature type="region of interest" description="Disordered" evidence="2">
    <location>
        <begin position="77"/>
        <end position="134"/>
    </location>
</feature>
<dbReference type="Pfam" id="PF00017">
    <property type="entry name" value="SH2"/>
    <property type="match status" value="1"/>
</dbReference>
<feature type="non-terminal residue" evidence="4">
    <location>
        <position position="1"/>
    </location>
</feature>
<dbReference type="CDD" id="cd10361">
    <property type="entry name" value="SH2_Fps_family"/>
    <property type="match status" value="1"/>
</dbReference>
<organism evidence="4 5">
    <name type="scientific">Pristionchus mayeri</name>
    <dbReference type="NCBI Taxonomy" id="1317129"/>
    <lineage>
        <taxon>Eukaryota</taxon>
        <taxon>Metazoa</taxon>
        <taxon>Ecdysozoa</taxon>
        <taxon>Nematoda</taxon>
        <taxon>Chromadorea</taxon>
        <taxon>Rhabditida</taxon>
        <taxon>Rhabditina</taxon>
        <taxon>Diplogasteromorpha</taxon>
        <taxon>Diplogasteroidea</taxon>
        <taxon>Neodiplogasteridae</taxon>
        <taxon>Pristionchus</taxon>
    </lineage>
</organism>
<evidence type="ECO:0000313" key="4">
    <source>
        <dbReference type="EMBL" id="GMR31897.1"/>
    </source>
</evidence>
<comment type="caution">
    <text evidence="4">The sequence shown here is derived from an EMBL/GenBank/DDBJ whole genome shotgun (WGS) entry which is preliminary data.</text>
</comment>
<dbReference type="AlphaFoldDB" id="A0AAN4YZR4"/>
<dbReference type="InterPro" id="IPR000980">
    <property type="entry name" value="SH2"/>
</dbReference>
<dbReference type="EMBL" id="BTRK01000001">
    <property type="protein sequence ID" value="GMR31897.1"/>
    <property type="molecule type" value="Genomic_DNA"/>
</dbReference>
<gene>
    <name evidence="4" type="ORF">PMAYCL1PPCAC_02093</name>
</gene>
<protein>
    <recommendedName>
        <fullName evidence="3">SH2 domain-containing protein</fullName>
    </recommendedName>
</protein>
<dbReference type="Proteomes" id="UP001328107">
    <property type="component" value="Unassembled WGS sequence"/>
</dbReference>
<keyword evidence="1" id="KW-0727">SH2 domain</keyword>
<proteinExistence type="predicted"/>